<dbReference type="PROSITE" id="PS00455">
    <property type="entry name" value="AMP_BINDING"/>
    <property type="match status" value="1"/>
</dbReference>
<dbReference type="InterPro" id="IPR020806">
    <property type="entry name" value="PKS_PP-bd"/>
</dbReference>
<dbReference type="InterPro" id="IPR023213">
    <property type="entry name" value="CAT-like_dom_sf"/>
</dbReference>
<evidence type="ECO:0000256" key="4">
    <source>
        <dbReference type="ARBA" id="ARBA00022598"/>
    </source>
</evidence>
<protein>
    <submittedName>
        <fullName evidence="8">Non-ribosomal peptide synthetase</fullName>
    </submittedName>
</protein>
<dbReference type="Pfam" id="PF00550">
    <property type="entry name" value="PP-binding"/>
    <property type="match status" value="1"/>
</dbReference>
<dbReference type="InterPro" id="IPR042099">
    <property type="entry name" value="ANL_N_sf"/>
</dbReference>
<dbReference type="SUPFAM" id="SSF47336">
    <property type="entry name" value="ACP-like"/>
    <property type="match status" value="1"/>
</dbReference>
<keyword evidence="3" id="KW-0597">Phosphoprotein</keyword>
<dbReference type="Gene3D" id="3.30.559.30">
    <property type="entry name" value="Nonribosomal peptide synthetase, condensation domain"/>
    <property type="match status" value="1"/>
</dbReference>
<dbReference type="GO" id="GO:0006633">
    <property type="term" value="P:fatty acid biosynthetic process"/>
    <property type="evidence" value="ECO:0007669"/>
    <property type="project" value="TreeGrafter"/>
</dbReference>
<dbReference type="CDD" id="cd19531">
    <property type="entry name" value="LCL_NRPS-like"/>
    <property type="match status" value="1"/>
</dbReference>
<dbReference type="FunFam" id="3.40.50.12780:FF:000013">
    <property type="entry name" value="Long-chain-fatty-acid--AMP ligase FadD32"/>
    <property type="match status" value="1"/>
</dbReference>
<reference evidence="9" key="1">
    <citation type="submission" date="2018-09" db="EMBL/GenBank/DDBJ databases">
        <authorList>
            <person name="Livingstone P.G."/>
            <person name="Whitworth D.E."/>
        </authorList>
    </citation>
    <scope>NUCLEOTIDE SEQUENCE [LARGE SCALE GENOMIC DNA]</scope>
    <source>
        <strain evidence="9">CA054A</strain>
    </source>
</reference>
<dbReference type="InterPro" id="IPR001242">
    <property type="entry name" value="Condensation_dom"/>
</dbReference>
<dbReference type="CDD" id="cd05931">
    <property type="entry name" value="FAAL"/>
    <property type="match status" value="1"/>
</dbReference>
<dbReference type="Pfam" id="PF23024">
    <property type="entry name" value="AMP-dom_DIP2-like"/>
    <property type="match status" value="1"/>
</dbReference>
<name>A0A3A8I502_9BACT</name>
<evidence type="ECO:0000256" key="1">
    <source>
        <dbReference type="ARBA" id="ARBA00006432"/>
    </source>
</evidence>
<evidence type="ECO:0000313" key="9">
    <source>
        <dbReference type="Proteomes" id="UP000268094"/>
    </source>
</evidence>
<keyword evidence="9" id="KW-1185">Reference proteome</keyword>
<dbReference type="GO" id="GO:0071766">
    <property type="term" value="P:Actinobacterium-type cell wall biogenesis"/>
    <property type="evidence" value="ECO:0007669"/>
    <property type="project" value="UniProtKB-ARBA"/>
</dbReference>
<dbReference type="GO" id="GO:0070566">
    <property type="term" value="F:adenylyltransferase activity"/>
    <property type="evidence" value="ECO:0007669"/>
    <property type="project" value="TreeGrafter"/>
</dbReference>
<evidence type="ECO:0000256" key="6">
    <source>
        <dbReference type="ARBA" id="ARBA00023098"/>
    </source>
</evidence>
<comment type="similarity">
    <text evidence="1">Belongs to the ATP-dependent AMP-binding enzyme family.</text>
</comment>
<dbReference type="SUPFAM" id="SSF56801">
    <property type="entry name" value="Acetyl-CoA synthetase-like"/>
    <property type="match status" value="2"/>
</dbReference>
<proteinExistence type="inferred from homology"/>
<dbReference type="PANTHER" id="PTHR22754">
    <property type="entry name" value="DISCO-INTERACTING PROTEIN 2 DIP2 -RELATED"/>
    <property type="match status" value="1"/>
</dbReference>
<dbReference type="InterPro" id="IPR036736">
    <property type="entry name" value="ACP-like_sf"/>
</dbReference>
<dbReference type="GO" id="GO:0031177">
    <property type="term" value="F:phosphopantetheine binding"/>
    <property type="evidence" value="ECO:0007669"/>
    <property type="project" value="InterPro"/>
</dbReference>
<organism evidence="8 9">
    <name type="scientific">Corallococcus terminator</name>
    <dbReference type="NCBI Taxonomy" id="2316733"/>
    <lineage>
        <taxon>Bacteria</taxon>
        <taxon>Pseudomonadati</taxon>
        <taxon>Myxococcota</taxon>
        <taxon>Myxococcia</taxon>
        <taxon>Myxococcales</taxon>
        <taxon>Cystobacterineae</taxon>
        <taxon>Myxococcaceae</taxon>
        <taxon>Corallococcus</taxon>
    </lineage>
</organism>
<dbReference type="InterPro" id="IPR009081">
    <property type="entry name" value="PP-bd_ACP"/>
</dbReference>
<sequence>MSQSSSFSKTSLVSLIDLLRERAGTRADERLYTFLEEDGTDSPMSYGELDRWARRIGAALEETTSEGARVMLLYPPGLQYIAGFFGCLYSGRVAVPAYPPDPMRLARTLPRLRSIIEDAQATVVLTTSFIASFAEMLFEQAPELRDLKWVATDTLPEEAGQDWQPARADSDTLAFLQYTSGSTGTPKGVMLSHGNLLHNLGLITGAFESHARSSGVIWLPPYHDMGLIGGILQPLYVGFPVALMSPLDFLRRPMKWLEAVSRFGATISGGPNFAFDLCVRKSTPEERAALDLSRWEVAFCGAEPIRPETLDRFFQAFGPQGFKRDAVYPCYGLAEATLIVSGGLKREPPLLRSFAADPLARGQAIADAEAGARTLVGCGTTLAEQVLRVVEPSSGKPCPPGTVGEIWVAGGSVARGYWNRPEETARAFGGQVVGDEGRAYLRTGDLGFLLDGELFVSGRIKDLIILRGRNVYPQDLELTVEGCHPALRPGCGAAFSVEGAGEERLVVVQEVDARKLKEGAEVAALVRQHLAEQHEVQLHALVLVEAGSIPKTSSGKIQRQSTRAAFLAEELAVVWAWSNAQEPVAAGTRDAEVALTPEASEEALVDWLRSRLARRLRVAPEALSPTAPLTGFGLDSLGAIEFGHELETDAGVVVRMEELLRGPTLTELAGLLHSRRQEGAGRPAGIPRTDAPAALSPAQERLWFQHRLAPEDAALNITATVQLTGALDVAALERAFQDVVRRHEPLRTTFHAQGPDGEARLEGSRDGAFALTVRDLRALPTLDRERQVAVRANAEALRPFDLSRGPLLRVTVLRVEEHEHVVILAMHHIVSDGASMGVLVRELSAGYSAHAAGLTAVLPALPIGYSDFGAWQRSRLDAGAFAGDLDYWRQQLAGAPEVLELAGARPRVARTSRPGDGVAVRLPVALVDGVRALARAEGVSPFVVLLAAFKLLLSRYSGQDDVVVGTPVTGRERPETQGLIGFFVNTLALRTRLAGRRTFRELLAHVREVTLEAYAHQELPFEKLVEALRPARVAGATPFFQVVLSLLPDPLAGQGLPGLELRRLERAPVVAQGDLHLALSERDGGLSGWLEFDTDLFDAATVRQLFSHLEVLLGAALAAPDAPLASVSMLDASERRKLAGEWSGETGDSPPEALAHHVFEAQARRTPEVEALVFEGQSLTYRALDARANRLARVLRRHGVGPDVLVGLCFERSPEFVVGLLAILKAGGAYLPLDPTLPPQRL</sequence>
<evidence type="ECO:0000256" key="5">
    <source>
        <dbReference type="ARBA" id="ARBA00022832"/>
    </source>
</evidence>
<evidence type="ECO:0000313" key="8">
    <source>
        <dbReference type="EMBL" id="RKG72723.1"/>
    </source>
</evidence>
<keyword evidence="6" id="KW-0443">Lipid metabolism</keyword>
<dbReference type="EMBL" id="RAVZ01000449">
    <property type="protein sequence ID" value="RKG72723.1"/>
    <property type="molecule type" value="Genomic_DNA"/>
</dbReference>
<dbReference type="InterPro" id="IPR045851">
    <property type="entry name" value="AMP-bd_C_sf"/>
</dbReference>
<dbReference type="InterPro" id="IPR000873">
    <property type="entry name" value="AMP-dep_synth/lig_dom"/>
</dbReference>
<evidence type="ECO:0000259" key="7">
    <source>
        <dbReference type="PROSITE" id="PS50075"/>
    </source>
</evidence>
<dbReference type="Pfam" id="PF00501">
    <property type="entry name" value="AMP-binding"/>
    <property type="match status" value="2"/>
</dbReference>
<keyword evidence="5" id="KW-0276">Fatty acid metabolism</keyword>
<evidence type="ECO:0000256" key="2">
    <source>
        <dbReference type="ARBA" id="ARBA00022450"/>
    </source>
</evidence>
<comment type="caution">
    <text evidence="8">The sequence shown here is derived from an EMBL/GenBank/DDBJ whole genome shotgun (WGS) entry which is preliminary data.</text>
</comment>
<keyword evidence="4" id="KW-0436">Ligase</keyword>
<feature type="domain" description="Carrier" evidence="7">
    <location>
        <begin position="599"/>
        <end position="676"/>
    </location>
</feature>
<dbReference type="GO" id="GO:0016874">
    <property type="term" value="F:ligase activity"/>
    <property type="evidence" value="ECO:0007669"/>
    <property type="project" value="UniProtKB-KW"/>
</dbReference>
<dbReference type="GO" id="GO:0005886">
    <property type="term" value="C:plasma membrane"/>
    <property type="evidence" value="ECO:0007669"/>
    <property type="project" value="TreeGrafter"/>
</dbReference>
<dbReference type="Proteomes" id="UP000268094">
    <property type="component" value="Unassembled WGS sequence"/>
</dbReference>
<dbReference type="SMART" id="SM00823">
    <property type="entry name" value="PKS_PP"/>
    <property type="match status" value="1"/>
</dbReference>
<dbReference type="InterPro" id="IPR025110">
    <property type="entry name" value="AMP-bd_C"/>
</dbReference>
<dbReference type="Gene3D" id="1.10.1200.10">
    <property type="entry name" value="ACP-like"/>
    <property type="match status" value="1"/>
</dbReference>
<keyword evidence="2" id="KW-0596">Phosphopantetheine</keyword>
<dbReference type="PROSITE" id="PS50075">
    <property type="entry name" value="CARRIER"/>
    <property type="match status" value="1"/>
</dbReference>
<feature type="non-terminal residue" evidence="8">
    <location>
        <position position="1242"/>
    </location>
</feature>
<gene>
    <name evidence="8" type="ORF">D7V88_37695</name>
</gene>
<dbReference type="Gene3D" id="3.30.559.10">
    <property type="entry name" value="Chloramphenicol acetyltransferase-like domain"/>
    <property type="match status" value="1"/>
</dbReference>
<dbReference type="Gene3D" id="3.30.300.30">
    <property type="match status" value="1"/>
</dbReference>
<dbReference type="AlphaFoldDB" id="A0A3A8I502"/>
<evidence type="ECO:0000256" key="3">
    <source>
        <dbReference type="ARBA" id="ARBA00022553"/>
    </source>
</evidence>
<dbReference type="PANTHER" id="PTHR22754:SF32">
    <property type="entry name" value="DISCO-INTERACTING PROTEIN 2"/>
    <property type="match status" value="1"/>
</dbReference>
<dbReference type="SUPFAM" id="SSF52777">
    <property type="entry name" value="CoA-dependent acyltransferases"/>
    <property type="match status" value="2"/>
</dbReference>
<dbReference type="InterPro" id="IPR040097">
    <property type="entry name" value="FAAL/FAAC"/>
</dbReference>
<dbReference type="InterPro" id="IPR020845">
    <property type="entry name" value="AMP-binding_CS"/>
</dbReference>
<accession>A0A3A8I502</accession>
<dbReference type="Gene3D" id="3.40.50.12780">
    <property type="entry name" value="N-terminal domain of ligase-like"/>
    <property type="match status" value="2"/>
</dbReference>
<dbReference type="Pfam" id="PF00668">
    <property type="entry name" value="Condensation"/>
    <property type="match status" value="1"/>
</dbReference>